<dbReference type="AlphaFoldDB" id="A0A7L1XQL3"/>
<dbReference type="Proteomes" id="UP000565698">
    <property type="component" value="Unassembled WGS sequence"/>
</dbReference>
<dbReference type="Gene3D" id="1.10.287.210">
    <property type="match status" value="1"/>
</dbReference>
<feature type="non-terminal residue" evidence="2">
    <location>
        <position position="82"/>
    </location>
</feature>
<evidence type="ECO:0000256" key="1">
    <source>
        <dbReference type="ARBA" id="ARBA00023157"/>
    </source>
</evidence>
<evidence type="ECO:0000313" key="3">
    <source>
        <dbReference type="Proteomes" id="UP000565698"/>
    </source>
</evidence>
<reference evidence="2 3" key="1">
    <citation type="submission" date="2019-09" db="EMBL/GenBank/DDBJ databases">
        <title>Bird 10,000 Genomes (B10K) Project - Family phase.</title>
        <authorList>
            <person name="Zhang G."/>
        </authorList>
    </citation>
    <scope>NUCLEOTIDE SEQUENCE [LARGE SCALE GENOMIC DNA]</scope>
    <source>
        <strain evidence="2">B10K-DU-002-47</strain>
        <tissue evidence="2">Muscle</tissue>
    </source>
</reference>
<accession>A0A7L1XQL3</accession>
<name>A0A7L1XQL3_9AVES</name>
<gene>
    <name evidence="2" type="primary">Ervv1_0</name>
    <name evidence="2" type="ORF">THIORB_R15179</name>
</gene>
<proteinExistence type="predicted"/>
<organism evidence="2 3">
    <name type="scientific">Thinocorus orbignyianus</name>
    <dbReference type="NCBI Taxonomy" id="161742"/>
    <lineage>
        <taxon>Eukaryota</taxon>
        <taxon>Metazoa</taxon>
        <taxon>Chordata</taxon>
        <taxon>Craniata</taxon>
        <taxon>Vertebrata</taxon>
        <taxon>Euteleostomi</taxon>
        <taxon>Archelosauria</taxon>
        <taxon>Archosauria</taxon>
        <taxon>Dinosauria</taxon>
        <taxon>Saurischia</taxon>
        <taxon>Theropoda</taxon>
        <taxon>Coelurosauria</taxon>
        <taxon>Aves</taxon>
        <taxon>Neognathae</taxon>
        <taxon>Neoaves</taxon>
        <taxon>Aequornithes</taxon>
        <taxon>Ciconiiformes</taxon>
        <taxon>Thinocoridae</taxon>
        <taxon>Thinocorus</taxon>
    </lineage>
</organism>
<keyword evidence="3" id="KW-1185">Reference proteome</keyword>
<dbReference type="Pfam" id="PF00429">
    <property type="entry name" value="TLV_coat"/>
    <property type="match status" value="1"/>
</dbReference>
<dbReference type="PANTHER" id="PTHR10424:SF73">
    <property type="entry name" value="ENDOGENOUS RETROVIRUS GROUP FC1 ENV POLYPROTEIN-RELATED"/>
    <property type="match status" value="1"/>
</dbReference>
<dbReference type="PANTHER" id="PTHR10424">
    <property type="entry name" value="VIRAL ENVELOPE PROTEIN"/>
    <property type="match status" value="1"/>
</dbReference>
<dbReference type="EMBL" id="VXBW01006154">
    <property type="protein sequence ID" value="NXP12020.1"/>
    <property type="molecule type" value="Genomic_DNA"/>
</dbReference>
<comment type="caution">
    <text evidence="2">The sequence shown here is derived from an EMBL/GenBank/DDBJ whole genome shotgun (WGS) entry which is preliminary data.</text>
</comment>
<feature type="non-terminal residue" evidence="2">
    <location>
        <position position="1"/>
    </location>
</feature>
<keyword evidence="1" id="KW-1015">Disulfide bond</keyword>
<evidence type="ECO:0000313" key="2">
    <source>
        <dbReference type="EMBL" id="NXP12020.1"/>
    </source>
</evidence>
<sequence length="82" mass="8947">LGVSQLEKSIVNILAEIEIIANSTAGALCRLNQEVKSLEGEVFQKRMALDIITARMGRVCTVISTSCCTYIDESSKVEVDLQ</sequence>
<dbReference type="SUPFAM" id="SSF58069">
    <property type="entry name" value="Virus ectodomain"/>
    <property type="match status" value="1"/>
</dbReference>
<dbReference type="InterPro" id="IPR018154">
    <property type="entry name" value="TLV/ENV_coat_polyprotein"/>
</dbReference>
<dbReference type="OrthoDB" id="8949317at2759"/>
<protein>
    <submittedName>
        <fullName evidence="2">ERVV1 protein</fullName>
    </submittedName>
</protein>